<dbReference type="EMBL" id="GHWJ01006850">
    <property type="protein sequence ID" value="NOV39587.1"/>
    <property type="molecule type" value="Transcribed_RNA"/>
</dbReference>
<dbReference type="AlphaFoldDB" id="A0A034WU04"/>
<evidence type="ECO:0000313" key="6">
    <source>
        <dbReference type="EMBL" id="JAC59041.1"/>
    </source>
</evidence>
<keyword evidence="5" id="KW-0732">Signal</keyword>
<dbReference type="EMBL" id="GBBR01000021">
    <property type="protein sequence ID" value="JAC59041.1"/>
    <property type="molecule type" value="Transcribed_RNA"/>
</dbReference>
<evidence type="ECO:0000256" key="2">
    <source>
        <dbReference type="ARBA" id="ARBA00022801"/>
    </source>
</evidence>
<dbReference type="SUPFAM" id="SSF55486">
    <property type="entry name" value="Metalloproteases ('zincins'), catalytic domain"/>
    <property type="match status" value="1"/>
</dbReference>
<dbReference type="InterPro" id="IPR024079">
    <property type="entry name" value="MetalloPept_cat_dom_sf"/>
</dbReference>
<evidence type="ECO:0000256" key="5">
    <source>
        <dbReference type="SAM" id="SignalP"/>
    </source>
</evidence>
<dbReference type="OrthoDB" id="6498419at2759"/>
<dbReference type="VEuPathDB" id="VectorBase:LOC119170104"/>
<keyword evidence="3" id="KW-0862">Zinc</keyword>
<keyword evidence="4" id="KW-0482">Metalloprotease</keyword>
<dbReference type="PANTHER" id="PTHR11905">
    <property type="entry name" value="ADAM A DISINTEGRIN AND METALLOPROTEASE DOMAIN"/>
    <property type="match status" value="1"/>
</dbReference>
<dbReference type="GO" id="GO:0006509">
    <property type="term" value="P:membrane protein ectodomain proteolysis"/>
    <property type="evidence" value="ECO:0007669"/>
    <property type="project" value="TreeGrafter"/>
</dbReference>
<keyword evidence="1" id="KW-0645">Protease</keyword>
<accession>A0A034WU04</accession>
<dbReference type="PANTHER" id="PTHR11905:SF159">
    <property type="entry name" value="ADAM METALLOPROTEASE"/>
    <property type="match status" value="1"/>
</dbReference>
<feature type="signal peptide" evidence="5">
    <location>
        <begin position="1"/>
        <end position="24"/>
    </location>
</feature>
<sequence>MTTPTMKLTYLSALFLFYTYATCGEEMQNEEQQEEAIRLGIYFLYDQAFWNGALFVKNNSYNAYFAALTRAAQEFFKLHTDPKILLTLVGSSKLQDNIVNNTITKGNTLNASETLEKLGAILTWHNNTLYAGADVIFLATGLKLHITESWRTGEWYGLSYRRSICFGNSTVGIIYDDGANFYGVRLMALQVALLLGAWKDNGRWGECPKNEEEEYLTSNPRGGRIPYLSECSRESVRSFYYRVKSNRDICWNDKPKPALDEEIGFPKDFYKLFDCDHCHVAEHFRNKTTQPINCSLSTINRNINNWPSTKESDWARKARKRYERWYRKHTTTVSPYHACTQSCCRFMRYTDRYGGWWDCWDTRAADGTVCDSTRVCLDGECA</sequence>
<evidence type="ECO:0000313" key="7">
    <source>
        <dbReference type="EMBL" id="NOV39587.1"/>
    </source>
</evidence>
<evidence type="ECO:0000256" key="4">
    <source>
        <dbReference type="ARBA" id="ARBA00023049"/>
    </source>
</evidence>
<reference evidence="7" key="2">
    <citation type="submission" date="2019-09" db="EMBL/GenBank/DDBJ databases">
        <title>Organ-specific transcriptomic study of the physiology of the cattle tick, Rhipicephalus microplus.</title>
        <authorList>
            <person name="Tirloni L."/>
            <person name="Braz G."/>
            <person name="Gandara A.C.P."/>
            <person name="Sabadin G.A."/>
            <person name="da Silva R.M."/>
            <person name="Guizzo M.G."/>
            <person name="Machado J.A."/>
            <person name="Costa E.P."/>
            <person name="Gomes H.F."/>
            <person name="Moraes J."/>
            <person name="Mota M.B.S."/>
            <person name="Mesquita R.D."/>
            <person name="Alvarenga P.H."/>
            <person name="Alves F."/>
            <person name="Seixas A."/>
            <person name="da Fonseca R.N."/>
            <person name="Fogaca A."/>
            <person name="Logullo C."/>
            <person name="Tanaka A."/>
            <person name="Daffre S."/>
            <person name="Termignoni C."/>
            <person name="Vaz I.S.Jr."/>
            <person name="Oliveira P.L."/>
            <person name="Ribeiro J.M."/>
        </authorList>
    </citation>
    <scope>NUCLEOTIDE SEQUENCE</scope>
    <source>
        <strain evidence="7">Porto Alegre</strain>
    </source>
</reference>
<evidence type="ECO:0000256" key="1">
    <source>
        <dbReference type="ARBA" id="ARBA00022670"/>
    </source>
</evidence>
<protein>
    <submittedName>
        <fullName evidence="6 7">Metallopeptidase 1</fullName>
    </submittedName>
</protein>
<proteinExistence type="predicted"/>
<organism evidence="6">
    <name type="scientific">Rhipicephalus microplus</name>
    <name type="common">Cattle tick</name>
    <name type="synonym">Boophilus microplus</name>
    <dbReference type="NCBI Taxonomy" id="6941"/>
    <lineage>
        <taxon>Eukaryota</taxon>
        <taxon>Metazoa</taxon>
        <taxon>Ecdysozoa</taxon>
        <taxon>Arthropoda</taxon>
        <taxon>Chelicerata</taxon>
        <taxon>Arachnida</taxon>
        <taxon>Acari</taxon>
        <taxon>Parasitiformes</taxon>
        <taxon>Ixodida</taxon>
        <taxon>Ixodoidea</taxon>
        <taxon>Ixodidae</taxon>
        <taxon>Rhipicephalinae</taxon>
        <taxon>Rhipicephalus</taxon>
        <taxon>Boophilus</taxon>
    </lineage>
</organism>
<dbReference type="VEuPathDB" id="VectorBase:LOC119174959"/>
<evidence type="ECO:0000256" key="3">
    <source>
        <dbReference type="ARBA" id="ARBA00022833"/>
    </source>
</evidence>
<dbReference type="GO" id="GO:0008237">
    <property type="term" value="F:metallopeptidase activity"/>
    <property type="evidence" value="ECO:0007669"/>
    <property type="project" value="UniProtKB-KW"/>
</dbReference>
<dbReference type="Gene3D" id="3.40.390.10">
    <property type="entry name" value="Collagenase (Catalytic Domain)"/>
    <property type="match status" value="1"/>
</dbReference>
<name>A0A034WU04_RHIMP</name>
<keyword evidence="2" id="KW-0378">Hydrolase</keyword>
<feature type="chain" id="PRO_5035982677" evidence="5">
    <location>
        <begin position="25"/>
        <end position="382"/>
    </location>
</feature>
<reference evidence="6" key="1">
    <citation type="journal article" date="2014" name="PLoS ONE">
        <title>Proteomic Analysis of Cattle Tick Rhipicephalus (Boophilus) microplus Saliva: A Comparison between Partially and Fully Engorged Females.</title>
        <authorList>
            <person name="Tirloni L."/>
            <person name="Reck J."/>
            <person name="Terra R.M."/>
            <person name="Martins J.R."/>
            <person name="Mulenga A."/>
            <person name="Sherman N.E."/>
            <person name="Fox J.W."/>
            <person name="Yates J.R.III."/>
            <person name="Termignoni C."/>
            <person name="Pinto A.F."/>
            <person name="da Silva Vaz I.Jr."/>
        </authorList>
    </citation>
    <scope>NUCLEOTIDE SEQUENCE</scope>
</reference>